<gene>
    <name evidence="9" type="ORF">Hyperionvirus6_59</name>
</gene>
<dbReference type="PANTHER" id="PTHR24241:SF76">
    <property type="entry name" value="NEUROPEPTIDE SIFAMIDE RECEPTOR"/>
    <property type="match status" value="1"/>
</dbReference>
<organism evidence="9">
    <name type="scientific">Hyperionvirus sp</name>
    <dbReference type="NCBI Taxonomy" id="2487770"/>
    <lineage>
        <taxon>Viruses</taxon>
        <taxon>Varidnaviria</taxon>
        <taxon>Bamfordvirae</taxon>
        <taxon>Nucleocytoviricota</taxon>
        <taxon>Megaviricetes</taxon>
        <taxon>Imitervirales</taxon>
        <taxon>Mimiviridae</taxon>
        <taxon>Klosneuvirinae</taxon>
    </lineage>
</organism>
<dbReference type="GO" id="GO:0032870">
    <property type="term" value="P:cellular response to hormone stimulus"/>
    <property type="evidence" value="ECO:0007669"/>
    <property type="project" value="TreeGrafter"/>
</dbReference>
<feature type="transmembrane region" description="Helical" evidence="7">
    <location>
        <begin position="34"/>
        <end position="54"/>
    </location>
</feature>
<feature type="domain" description="G-protein coupled receptors family 1 profile" evidence="8">
    <location>
        <begin position="47"/>
        <end position="284"/>
    </location>
</feature>
<keyword evidence="3 7" id="KW-0812">Transmembrane</keyword>
<feature type="transmembrane region" description="Helical" evidence="7">
    <location>
        <begin position="234"/>
        <end position="256"/>
    </location>
</feature>
<feature type="transmembrane region" description="Helical" evidence="7">
    <location>
        <begin position="268"/>
        <end position="287"/>
    </location>
</feature>
<evidence type="ECO:0000256" key="5">
    <source>
        <dbReference type="ARBA" id="ARBA00023136"/>
    </source>
</evidence>
<evidence type="ECO:0000256" key="3">
    <source>
        <dbReference type="ARBA" id="ARBA00022692"/>
    </source>
</evidence>
<accession>A0A3G5A857</accession>
<feature type="transmembrane region" description="Helical" evidence="7">
    <location>
        <begin position="146"/>
        <end position="167"/>
    </location>
</feature>
<evidence type="ECO:0000313" key="9">
    <source>
        <dbReference type="EMBL" id="AYV83378.1"/>
    </source>
</evidence>
<evidence type="ECO:0000256" key="2">
    <source>
        <dbReference type="ARBA" id="ARBA00022475"/>
    </source>
</evidence>
<comment type="subcellular location">
    <subcellularLocation>
        <location evidence="1">Cell membrane</location>
        <topology evidence="1">Multi-pass membrane protein</topology>
    </subcellularLocation>
</comment>
<dbReference type="PANTHER" id="PTHR24241">
    <property type="entry name" value="NEUROPEPTIDE RECEPTOR-RELATED G-PROTEIN COUPLED RECEPTOR"/>
    <property type="match status" value="1"/>
</dbReference>
<dbReference type="InterPro" id="IPR017452">
    <property type="entry name" value="GPCR_Rhodpsn_7TM"/>
</dbReference>
<sequence>MERDIGISFMEIIGKLAMGTDQWNIGFRDKNPLWGFYSITNYVGAIGCFVLWLSIIVSRKKKTTDIYIAALAFGCMTMSIPCATQCFLNWLADQERFEYGEVACLAEAYFHVTAIQFQFFSVALIAKSYHETIVEKKDERESIGKAYVKVGICWVVCYLGTFILAQFSEMLLLDAGAYCFYYFTSPVMFGLDFLLVVSASLIIHWYRHIYIYTKKSMMRAPDQNVLINKLATRLTIYILILVVGWSSALVVTIYVWITGSTSKIGDTIVGVFGSLHSVAVPAVYGYHSENLKKFLVRLGCCKKCLPEYVISIRRDDADKYTVIKISVPSVQAMVPSPILTNRSLSHTLSPPGNMVNLGSGSPRWSRNEALVLARREPLPGLINSSYPPSPPLSPSQ</sequence>
<dbReference type="SUPFAM" id="SSF81321">
    <property type="entry name" value="Family A G protein-coupled receptor-like"/>
    <property type="match status" value="1"/>
</dbReference>
<keyword evidence="5 7" id="KW-0472">Membrane</keyword>
<evidence type="ECO:0000256" key="7">
    <source>
        <dbReference type="SAM" id="Phobius"/>
    </source>
</evidence>
<feature type="transmembrane region" description="Helical" evidence="7">
    <location>
        <begin position="66"/>
        <end position="88"/>
    </location>
</feature>
<dbReference type="EMBL" id="MK072388">
    <property type="protein sequence ID" value="AYV83378.1"/>
    <property type="molecule type" value="Genomic_DNA"/>
</dbReference>
<evidence type="ECO:0000256" key="6">
    <source>
        <dbReference type="ARBA" id="ARBA00023170"/>
    </source>
</evidence>
<proteinExistence type="predicted"/>
<dbReference type="GO" id="GO:0005886">
    <property type="term" value="C:plasma membrane"/>
    <property type="evidence" value="ECO:0007669"/>
    <property type="project" value="UniProtKB-SubCell"/>
</dbReference>
<dbReference type="PROSITE" id="PS50262">
    <property type="entry name" value="G_PROTEIN_RECEP_F1_2"/>
    <property type="match status" value="1"/>
</dbReference>
<keyword evidence="4 7" id="KW-1133">Transmembrane helix</keyword>
<feature type="transmembrane region" description="Helical" evidence="7">
    <location>
        <begin position="187"/>
        <end position="213"/>
    </location>
</feature>
<protein>
    <recommendedName>
        <fullName evidence="8">G-protein coupled receptors family 1 profile domain-containing protein</fullName>
    </recommendedName>
</protein>
<evidence type="ECO:0000259" key="8">
    <source>
        <dbReference type="PROSITE" id="PS50262"/>
    </source>
</evidence>
<keyword evidence="2" id="KW-1003">Cell membrane</keyword>
<dbReference type="Gene3D" id="1.20.1070.10">
    <property type="entry name" value="Rhodopsin 7-helix transmembrane proteins"/>
    <property type="match status" value="1"/>
</dbReference>
<name>A0A3G5A857_9VIRU</name>
<evidence type="ECO:0000256" key="4">
    <source>
        <dbReference type="ARBA" id="ARBA00022989"/>
    </source>
</evidence>
<dbReference type="GO" id="GO:0004930">
    <property type="term" value="F:G protein-coupled receptor activity"/>
    <property type="evidence" value="ECO:0007669"/>
    <property type="project" value="TreeGrafter"/>
</dbReference>
<keyword evidence="6" id="KW-0675">Receptor</keyword>
<reference evidence="9" key="1">
    <citation type="submission" date="2018-10" db="EMBL/GenBank/DDBJ databases">
        <title>Hidden diversity of soil giant viruses.</title>
        <authorList>
            <person name="Schulz F."/>
            <person name="Alteio L."/>
            <person name="Goudeau D."/>
            <person name="Ryan E.M."/>
            <person name="Malmstrom R.R."/>
            <person name="Blanchard J."/>
            <person name="Woyke T."/>
        </authorList>
    </citation>
    <scope>NUCLEOTIDE SEQUENCE</scope>
    <source>
        <strain evidence="9">HYV1</strain>
    </source>
</reference>
<evidence type="ECO:0000256" key="1">
    <source>
        <dbReference type="ARBA" id="ARBA00004651"/>
    </source>
</evidence>
<dbReference type="GO" id="GO:0042277">
    <property type="term" value="F:peptide binding"/>
    <property type="evidence" value="ECO:0007669"/>
    <property type="project" value="TreeGrafter"/>
</dbReference>